<dbReference type="Pfam" id="PF13432">
    <property type="entry name" value="TPR_16"/>
    <property type="match status" value="1"/>
</dbReference>
<evidence type="ECO:0000256" key="2">
    <source>
        <dbReference type="ARBA" id="ARBA00022803"/>
    </source>
</evidence>
<dbReference type="Pfam" id="PF13181">
    <property type="entry name" value="TPR_8"/>
    <property type="match status" value="1"/>
</dbReference>
<feature type="signal peptide" evidence="4">
    <location>
        <begin position="1"/>
        <end position="22"/>
    </location>
</feature>
<feature type="repeat" description="TPR" evidence="3">
    <location>
        <begin position="514"/>
        <end position="547"/>
    </location>
</feature>
<name>Q6AJE1_DESPS</name>
<dbReference type="InterPro" id="IPR013105">
    <property type="entry name" value="TPR_2"/>
</dbReference>
<evidence type="ECO:0000256" key="3">
    <source>
        <dbReference type="PROSITE-ProRule" id="PRU00339"/>
    </source>
</evidence>
<evidence type="ECO:0000256" key="4">
    <source>
        <dbReference type="SAM" id="SignalP"/>
    </source>
</evidence>
<dbReference type="Gene3D" id="1.25.40.10">
    <property type="entry name" value="Tetratricopeptide repeat domain"/>
    <property type="match status" value="3"/>
</dbReference>
<protein>
    <submittedName>
        <fullName evidence="5">Uncharacterized protein</fullName>
    </submittedName>
</protein>
<feature type="repeat" description="TPR" evidence="3">
    <location>
        <begin position="142"/>
        <end position="175"/>
    </location>
</feature>
<dbReference type="AlphaFoldDB" id="Q6AJE1"/>
<dbReference type="eggNOG" id="COG2956">
    <property type="taxonomic scope" value="Bacteria"/>
</dbReference>
<evidence type="ECO:0000313" key="6">
    <source>
        <dbReference type="Proteomes" id="UP000000602"/>
    </source>
</evidence>
<dbReference type="KEGG" id="dps:DP2810"/>
<feature type="repeat" description="TPR" evidence="3">
    <location>
        <begin position="209"/>
        <end position="242"/>
    </location>
</feature>
<keyword evidence="4" id="KW-0732">Signal</keyword>
<dbReference type="HOGENOM" id="CLU_007251_2_1_7"/>
<dbReference type="RefSeq" id="WP_011190051.1">
    <property type="nucleotide sequence ID" value="NC_006138.1"/>
</dbReference>
<proteinExistence type="predicted"/>
<dbReference type="SUPFAM" id="SSF48452">
    <property type="entry name" value="TPR-like"/>
    <property type="match status" value="4"/>
</dbReference>
<dbReference type="Proteomes" id="UP000000602">
    <property type="component" value="Chromosome"/>
</dbReference>
<dbReference type="PROSITE" id="PS50005">
    <property type="entry name" value="TPR"/>
    <property type="match status" value="4"/>
</dbReference>
<keyword evidence="1" id="KW-0677">Repeat</keyword>
<sequence length="572" mass="66434">MGKRSLLIICALPLLISCSAITTERSTTPASIQEENGQICAYSSFLKAHTEELNSNYENALQYYQEALICDPGSIYIQNKLPLMMIKMGAFEEARIWIENNMTTQQDKIFLSLLLARLYSETGNPERATDIYNHLLKEKETTNILLRLALLYHNLGQYRQAEAVYYRILHTNNDSYLAHLYLAQNLFADNQLQKAATHYEKALKLEWSIPLAYEVGNFYTELSDYEQSLALYNKILLTDQSEELAFSLKLLSLLQIKKTEQALKELNNRRSYSENPEYLDLLVSQTLLAKGQTVQAEKLLEEMIPRYSSGKAALTLSILAYEKQQYNKALQWLRYIKNNDTSYEQSIHLRLQILFQINQFSQAIKIINAQIKAENTPYWYKLLAATYSQSKNEKMAEQTYRHGLKEFPVDPDISYAYALFLDKKERFSEAVDLMLEVLKKNSANVQALNFIGYTWANNEINLPQAKIYLQKAARLLPENGFIHDSLGWCYYKLGEWDMALTELQKAHKIEPQDPFIAEHLGDTYLRLQDYENAIIIYRSALKLYKERDIRQKEIFLKEKIGHILSQAQENRP</sequence>
<dbReference type="OrthoDB" id="9766710at2"/>
<evidence type="ECO:0000256" key="1">
    <source>
        <dbReference type="ARBA" id="ARBA00022737"/>
    </source>
</evidence>
<reference evidence="6" key="1">
    <citation type="journal article" date="2004" name="Environ. Microbiol.">
        <title>The genome of Desulfotalea psychrophila, a sulfate-reducing bacterium from permanently cold Arctic sediments.</title>
        <authorList>
            <person name="Rabus R."/>
            <person name="Ruepp A."/>
            <person name="Frickey T."/>
            <person name="Rattei T."/>
            <person name="Fartmann B."/>
            <person name="Stark M."/>
            <person name="Bauer M."/>
            <person name="Zibat A."/>
            <person name="Lombardot T."/>
            <person name="Becker I."/>
            <person name="Amann J."/>
            <person name="Gellner K."/>
            <person name="Teeling H."/>
            <person name="Leuschner W.D."/>
            <person name="Gloeckner F.-O."/>
            <person name="Lupas A.N."/>
            <person name="Amann R."/>
            <person name="Klenk H.-P."/>
        </authorList>
    </citation>
    <scope>NUCLEOTIDE SEQUENCE [LARGE SCALE GENOMIC DNA]</scope>
    <source>
        <strain evidence="6">DSM 12343 / LSv54</strain>
    </source>
</reference>
<organism evidence="5 6">
    <name type="scientific">Desulfotalea psychrophila (strain LSv54 / DSM 12343)</name>
    <dbReference type="NCBI Taxonomy" id="177439"/>
    <lineage>
        <taxon>Bacteria</taxon>
        <taxon>Pseudomonadati</taxon>
        <taxon>Thermodesulfobacteriota</taxon>
        <taxon>Desulfobulbia</taxon>
        <taxon>Desulfobulbales</taxon>
        <taxon>Desulfocapsaceae</taxon>
        <taxon>Desulfotalea</taxon>
    </lineage>
</organism>
<accession>Q6AJE1</accession>
<dbReference type="PANTHER" id="PTHR12558:SF13">
    <property type="entry name" value="CELL DIVISION CYCLE PROTEIN 27 HOMOLOG"/>
    <property type="match status" value="1"/>
</dbReference>
<dbReference type="STRING" id="177439.DP2810"/>
<gene>
    <name evidence="5" type="ordered locus">DP2810</name>
</gene>
<evidence type="ECO:0000313" key="5">
    <source>
        <dbReference type="EMBL" id="CAG37539.1"/>
    </source>
</evidence>
<dbReference type="SMART" id="SM00028">
    <property type="entry name" value="TPR"/>
    <property type="match status" value="9"/>
</dbReference>
<dbReference type="PANTHER" id="PTHR12558">
    <property type="entry name" value="CELL DIVISION CYCLE 16,23,27"/>
    <property type="match status" value="1"/>
</dbReference>
<dbReference type="Pfam" id="PF07719">
    <property type="entry name" value="TPR_2"/>
    <property type="match status" value="1"/>
</dbReference>
<dbReference type="PROSITE" id="PS51257">
    <property type="entry name" value="PROKAR_LIPOPROTEIN"/>
    <property type="match status" value="1"/>
</dbReference>
<dbReference type="InterPro" id="IPR011990">
    <property type="entry name" value="TPR-like_helical_dom_sf"/>
</dbReference>
<dbReference type="eggNOG" id="COG0457">
    <property type="taxonomic scope" value="Bacteria"/>
</dbReference>
<dbReference type="InterPro" id="IPR019734">
    <property type="entry name" value="TPR_rpt"/>
</dbReference>
<feature type="repeat" description="TPR" evidence="3">
    <location>
        <begin position="480"/>
        <end position="513"/>
    </location>
</feature>
<keyword evidence="2 3" id="KW-0802">TPR repeat</keyword>
<dbReference type="EMBL" id="CR522870">
    <property type="protein sequence ID" value="CAG37539.1"/>
    <property type="molecule type" value="Genomic_DNA"/>
</dbReference>
<keyword evidence="6" id="KW-1185">Reference proteome</keyword>
<feature type="chain" id="PRO_5004270524" evidence="4">
    <location>
        <begin position="23"/>
        <end position="572"/>
    </location>
</feature>